<dbReference type="PROSITE" id="PS51257">
    <property type="entry name" value="PROKAR_LIPOPROTEIN"/>
    <property type="match status" value="1"/>
</dbReference>
<dbReference type="Proteomes" id="UP000626148">
    <property type="component" value="Unassembled WGS sequence"/>
</dbReference>
<evidence type="ECO:0000313" key="4">
    <source>
        <dbReference type="Proteomes" id="UP000626148"/>
    </source>
</evidence>
<name>A0A918NIF3_9GAMM</name>
<evidence type="ECO:0000313" key="3">
    <source>
        <dbReference type="EMBL" id="GGX72807.1"/>
    </source>
</evidence>
<sequence length="240" mass="25649">MKTVKQASLILGTSIMMMAGCAFSATVAGQGDMLETRYELPALQRVEIGGIGEVNLIESDRRELVVHAQENVLESLVITIRGDELDIGPERGVNFSGRTEIIYDLYIPEVEHISLSVSLNLHSDGFATPDLTLDFSGSVDADMVHLDTRTLKLDAAGSADVDLSGNTERFIIETAGSADVNAEALRAQFVDIDTAGSASIRVWAEQRLTVDAAGSADVRYAGRPLVEQSAAGSAKVRPLN</sequence>
<dbReference type="AlphaFoldDB" id="A0A918NIF3"/>
<protein>
    <recommendedName>
        <fullName evidence="2">Putative auto-transporter adhesin head GIN domain-containing protein</fullName>
    </recommendedName>
</protein>
<reference evidence="3" key="1">
    <citation type="journal article" date="2014" name="Int. J. Syst. Evol. Microbiol.">
        <title>Complete genome sequence of Corynebacterium casei LMG S-19264T (=DSM 44701T), isolated from a smear-ripened cheese.</title>
        <authorList>
            <consortium name="US DOE Joint Genome Institute (JGI-PGF)"/>
            <person name="Walter F."/>
            <person name="Albersmeier A."/>
            <person name="Kalinowski J."/>
            <person name="Ruckert C."/>
        </authorList>
    </citation>
    <scope>NUCLEOTIDE SEQUENCE</scope>
    <source>
        <strain evidence="3">KCTC 22169</strain>
    </source>
</reference>
<dbReference type="EMBL" id="BMXR01000016">
    <property type="protein sequence ID" value="GGX72807.1"/>
    <property type="molecule type" value="Genomic_DNA"/>
</dbReference>
<dbReference type="InterPro" id="IPR021255">
    <property type="entry name" value="DUF2807"/>
</dbReference>
<keyword evidence="1" id="KW-0732">Signal</keyword>
<gene>
    <name evidence="3" type="ORF">GCM10007392_45170</name>
</gene>
<comment type="caution">
    <text evidence="3">The sequence shown here is derived from an EMBL/GenBank/DDBJ whole genome shotgun (WGS) entry which is preliminary data.</text>
</comment>
<dbReference type="RefSeq" id="WP_189613086.1">
    <property type="nucleotide sequence ID" value="NZ_BMXR01000016.1"/>
</dbReference>
<dbReference type="Pfam" id="PF10988">
    <property type="entry name" value="DUF2807"/>
    <property type="match status" value="1"/>
</dbReference>
<dbReference type="PANTHER" id="PTHR39200">
    <property type="entry name" value="HYPOTHETICAL EXPORTED PROTEIN"/>
    <property type="match status" value="1"/>
</dbReference>
<accession>A0A918NIF3</accession>
<proteinExistence type="predicted"/>
<dbReference type="PANTHER" id="PTHR39200:SF1">
    <property type="entry name" value="AUTO-TRANSPORTER ADHESIN HEAD GIN DOMAIN-CONTAINING PROTEIN-RELATED"/>
    <property type="match status" value="1"/>
</dbReference>
<evidence type="ECO:0000256" key="1">
    <source>
        <dbReference type="SAM" id="SignalP"/>
    </source>
</evidence>
<feature type="domain" description="Putative auto-transporter adhesin head GIN" evidence="2">
    <location>
        <begin position="44"/>
        <end position="224"/>
    </location>
</feature>
<reference evidence="3" key="2">
    <citation type="submission" date="2020-09" db="EMBL/GenBank/DDBJ databases">
        <authorList>
            <person name="Sun Q."/>
            <person name="Kim S."/>
        </authorList>
    </citation>
    <scope>NUCLEOTIDE SEQUENCE</scope>
    <source>
        <strain evidence="3">KCTC 22169</strain>
    </source>
</reference>
<feature type="chain" id="PRO_5036721303" description="Putative auto-transporter adhesin head GIN domain-containing protein" evidence="1">
    <location>
        <begin position="25"/>
        <end position="240"/>
    </location>
</feature>
<evidence type="ECO:0000259" key="2">
    <source>
        <dbReference type="Pfam" id="PF10988"/>
    </source>
</evidence>
<dbReference type="Gene3D" id="2.160.20.120">
    <property type="match status" value="1"/>
</dbReference>
<keyword evidence="4" id="KW-1185">Reference proteome</keyword>
<organism evidence="3 4">
    <name type="scientific">Saccharospirillum salsuginis</name>
    <dbReference type="NCBI Taxonomy" id="418750"/>
    <lineage>
        <taxon>Bacteria</taxon>
        <taxon>Pseudomonadati</taxon>
        <taxon>Pseudomonadota</taxon>
        <taxon>Gammaproteobacteria</taxon>
        <taxon>Oceanospirillales</taxon>
        <taxon>Saccharospirillaceae</taxon>
        <taxon>Saccharospirillum</taxon>
    </lineage>
</organism>
<feature type="signal peptide" evidence="1">
    <location>
        <begin position="1"/>
        <end position="24"/>
    </location>
</feature>